<dbReference type="EMBL" id="ANFO01001733">
    <property type="protein sequence ID" value="KGQ02231.1"/>
    <property type="molecule type" value="Genomic_DNA"/>
</dbReference>
<sequence>MRLFPPRYISSSLRSCCSSQTTQSNSSLRFYIDNAAPRRQRPTQGRTKQKEKEALTAHLHCVLRKITFRSYRTPSADRIRFTPTVATPHGQRRTGQRPPRPQNETLSDAQADLRNSRRTRAPRSKRSHKERTKQRHDTTDGTPPASSRHNPRPHPPDTHYM</sequence>
<dbReference type="Proteomes" id="UP000030106">
    <property type="component" value="Unassembled WGS sequence"/>
</dbReference>
<dbReference type="HOGENOM" id="CLU_1643402_0_0_1"/>
<comment type="caution">
    <text evidence="2">The sequence shown here is derived from an EMBL/GenBank/DDBJ whole genome shotgun (WGS) entry which is preliminary data.</text>
</comment>
<evidence type="ECO:0000256" key="1">
    <source>
        <dbReference type="SAM" id="MobiDB-lite"/>
    </source>
</evidence>
<proteinExistence type="predicted"/>
<feature type="compositionally biased region" description="Basic residues" evidence="1">
    <location>
        <begin position="116"/>
        <end position="134"/>
    </location>
</feature>
<evidence type="ECO:0000313" key="3">
    <source>
        <dbReference type="Proteomes" id="UP000030106"/>
    </source>
</evidence>
<accession>A0A0A2V3A3</accession>
<evidence type="ECO:0000313" key="2">
    <source>
        <dbReference type="EMBL" id="KGQ02231.1"/>
    </source>
</evidence>
<feature type="region of interest" description="Disordered" evidence="1">
    <location>
        <begin position="34"/>
        <end position="53"/>
    </location>
</feature>
<organism evidence="2 3">
    <name type="scientific">Beauveria bassiana D1-5</name>
    <dbReference type="NCBI Taxonomy" id="1245745"/>
    <lineage>
        <taxon>Eukaryota</taxon>
        <taxon>Fungi</taxon>
        <taxon>Dikarya</taxon>
        <taxon>Ascomycota</taxon>
        <taxon>Pezizomycotina</taxon>
        <taxon>Sordariomycetes</taxon>
        <taxon>Hypocreomycetidae</taxon>
        <taxon>Hypocreales</taxon>
        <taxon>Cordycipitaceae</taxon>
        <taxon>Beauveria</taxon>
    </lineage>
</organism>
<name>A0A0A2V3A3_BEABA</name>
<reference evidence="2 3" key="1">
    <citation type="submission" date="2012-10" db="EMBL/GenBank/DDBJ databases">
        <title>Genome sequencing and analysis of entomopathogenic fungi Beauveria bassiana D1-5.</title>
        <authorList>
            <person name="Li Q."/>
            <person name="Wang L."/>
            <person name="Zhang Z."/>
            <person name="Wang Q."/>
            <person name="Ren J."/>
            <person name="Wang M."/>
            <person name="Xu W."/>
            <person name="Wang J."/>
            <person name="Lu Y."/>
            <person name="Du Q."/>
            <person name="Sun Z."/>
        </authorList>
    </citation>
    <scope>NUCLEOTIDE SEQUENCE [LARGE SCALE GENOMIC DNA]</scope>
    <source>
        <strain evidence="2 3">D1-5</strain>
    </source>
</reference>
<protein>
    <submittedName>
        <fullName evidence="2">Uncharacterized protein</fullName>
    </submittedName>
</protein>
<feature type="region of interest" description="Disordered" evidence="1">
    <location>
        <begin position="72"/>
        <end position="161"/>
    </location>
</feature>
<gene>
    <name evidence="2" type="ORF">BBAD15_g12560</name>
</gene>
<dbReference type="AlphaFoldDB" id="A0A0A2V3A3"/>